<feature type="transmembrane region" description="Helical" evidence="12">
    <location>
        <begin position="197"/>
        <end position="222"/>
    </location>
</feature>
<evidence type="ECO:0000256" key="9">
    <source>
        <dbReference type="ARBA" id="ARBA00022989"/>
    </source>
</evidence>
<dbReference type="STRING" id="391038.Bphy_4775"/>
<dbReference type="GO" id="GO:0070069">
    <property type="term" value="C:cytochrome complex"/>
    <property type="evidence" value="ECO:0007669"/>
    <property type="project" value="InterPro"/>
</dbReference>
<dbReference type="Pfam" id="PF01654">
    <property type="entry name" value="Cyt_bd_oxida_I"/>
    <property type="match status" value="1"/>
</dbReference>
<dbReference type="HOGENOM" id="CLU_1183214_0_0_4"/>
<sequence precursor="true">MNWWAIVFNPSFPYRLVHMTLAAFLATAFFVGGVAAWHLLRDRNAHGARTMLSMSLWMALLAAPLQLLAGDRQGENTLEHQPQRVAAMEGDWDARAPGSGEPMVLFAIPDMRERRNHYEVSIPRVASLYLRHNLSGVFALLAAGFVYAIVRRRAFAPLVFALVWFVFALFCVLYTIFPFGLPPSITIAQGSSPPRTQAFVLGGSSVLVPAVLVYSTFAFWVFRGKVTSARRRDE</sequence>
<evidence type="ECO:0000256" key="12">
    <source>
        <dbReference type="SAM" id="Phobius"/>
    </source>
</evidence>
<feature type="transmembrane region" description="Helical" evidence="12">
    <location>
        <begin position="157"/>
        <end position="177"/>
    </location>
</feature>
<evidence type="ECO:0000256" key="2">
    <source>
        <dbReference type="ARBA" id="ARBA00009819"/>
    </source>
</evidence>
<comment type="similarity">
    <text evidence="2">Belongs to the cytochrome ubiquinol oxidase subunit 1 family.</text>
</comment>
<evidence type="ECO:0000256" key="10">
    <source>
        <dbReference type="ARBA" id="ARBA00023004"/>
    </source>
</evidence>
<dbReference type="GO" id="GO:0005886">
    <property type="term" value="C:plasma membrane"/>
    <property type="evidence" value="ECO:0007669"/>
    <property type="project" value="UniProtKB-SubCell"/>
</dbReference>
<dbReference type="PANTHER" id="PTHR30365:SF14">
    <property type="entry name" value="CYTOCHROME BD MENAQUINOL OXIDASE SUBUNIT I-RELATED"/>
    <property type="match status" value="1"/>
</dbReference>
<dbReference type="GO" id="GO:0046872">
    <property type="term" value="F:metal ion binding"/>
    <property type="evidence" value="ECO:0007669"/>
    <property type="project" value="UniProtKB-KW"/>
</dbReference>
<organism evidence="13 14">
    <name type="scientific">Paraburkholderia phymatum (strain DSM 17167 / CIP 108236 / LMG 21445 / STM815)</name>
    <name type="common">Burkholderia phymatum</name>
    <dbReference type="NCBI Taxonomy" id="391038"/>
    <lineage>
        <taxon>Bacteria</taxon>
        <taxon>Pseudomonadati</taxon>
        <taxon>Pseudomonadota</taxon>
        <taxon>Betaproteobacteria</taxon>
        <taxon>Burkholderiales</taxon>
        <taxon>Burkholderiaceae</taxon>
        <taxon>Paraburkholderia</taxon>
    </lineage>
</organism>
<dbReference type="OrthoDB" id="9807042at2"/>
<dbReference type="eggNOG" id="COG1271">
    <property type="taxonomic scope" value="Bacteria"/>
</dbReference>
<keyword evidence="14" id="KW-1185">Reference proteome</keyword>
<keyword evidence="6 12" id="KW-0812">Transmembrane</keyword>
<evidence type="ECO:0000256" key="1">
    <source>
        <dbReference type="ARBA" id="ARBA00004651"/>
    </source>
</evidence>
<dbReference type="AlphaFoldDB" id="B2JRW5"/>
<evidence type="ECO:0000313" key="14">
    <source>
        <dbReference type="Proteomes" id="UP000001192"/>
    </source>
</evidence>
<proteinExistence type="inferred from homology"/>
<evidence type="ECO:0000256" key="6">
    <source>
        <dbReference type="ARBA" id="ARBA00022692"/>
    </source>
</evidence>
<keyword evidence="10" id="KW-0408">Iron</keyword>
<dbReference type="GO" id="GO:0020037">
    <property type="term" value="F:heme binding"/>
    <property type="evidence" value="ECO:0007669"/>
    <property type="project" value="TreeGrafter"/>
</dbReference>
<dbReference type="EMBL" id="CP001044">
    <property type="protein sequence ID" value="ACC73884.1"/>
    <property type="molecule type" value="Genomic_DNA"/>
</dbReference>
<protein>
    <submittedName>
        <fullName evidence="13">Cytochrome bd ubiquinol oxidase subunit I</fullName>
    </submittedName>
</protein>
<keyword evidence="11 12" id="KW-0472">Membrane</keyword>
<dbReference type="GO" id="GO:0009055">
    <property type="term" value="F:electron transfer activity"/>
    <property type="evidence" value="ECO:0007669"/>
    <property type="project" value="InterPro"/>
</dbReference>
<keyword evidence="8" id="KW-0249">Electron transport</keyword>
<keyword evidence="3" id="KW-0813">Transport</keyword>
<dbReference type="GO" id="GO:0016682">
    <property type="term" value="F:oxidoreductase activity, acting on diphenols and related substances as donors, oxygen as acceptor"/>
    <property type="evidence" value="ECO:0007669"/>
    <property type="project" value="TreeGrafter"/>
</dbReference>
<comment type="subcellular location">
    <subcellularLocation>
        <location evidence="1">Cell membrane</location>
        <topology evidence="1">Multi-pass membrane protein</topology>
    </subcellularLocation>
</comment>
<evidence type="ECO:0000256" key="11">
    <source>
        <dbReference type="ARBA" id="ARBA00023136"/>
    </source>
</evidence>
<dbReference type="GO" id="GO:0019646">
    <property type="term" value="P:aerobic electron transport chain"/>
    <property type="evidence" value="ECO:0007669"/>
    <property type="project" value="InterPro"/>
</dbReference>
<evidence type="ECO:0000256" key="3">
    <source>
        <dbReference type="ARBA" id="ARBA00022448"/>
    </source>
</evidence>
<evidence type="ECO:0000313" key="13">
    <source>
        <dbReference type="EMBL" id="ACC73884.1"/>
    </source>
</evidence>
<evidence type="ECO:0000256" key="4">
    <source>
        <dbReference type="ARBA" id="ARBA00022475"/>
    </source>
</evidence>
<feature type="transmembrane region" description="Helical" evidence="12">
    <location>
        <begin position="52"/>
        <end position="69"/>
    </location>
</feature>
<reference evidence="14" key="1">
    <citation type="journal article" date="2014" name="Stand. Genomic Sci.">
        <title>Complete genome sequence of Burkholderia phymatum STM815(T), a broad host range and efficient nitrogen-fixing symbiont of Mimosa species.</title>
        <authorList>
            <person name="Moulin L."/>
            <person name="Klonowska A."/>
            <person name="Caroline B."/>
            <person name="Booth K."/>
            <person name="Vriezen J.A."/>
            <person name="Melkonian R."/>
            <person name="James E.K."/>
            <person name="Young J.P."/>
            <person name="Bena G."/>
            <person name="Hauser L."/>
            <person name="Land M."/>
            <person name="Kyrpides N."/>
            <person name="Bruce D."/>
            <person name="Chain P."/>
            <person name="Copeland A."/>
            <person name="Pitluck S."/>
            <person name="Woyke T."/>
            <person name="Lizotte-Waniewski M."/>
            <person name="Bristow J."/>
            <person name="Riley M."/>
        </authorList>
    </citation>
    <scope>NUCLEOTIDE SEQUENCE [LARGE SCALE GENOMIC DNA]</scope>
    <source>
        <strain evidence="14">DSM 17167 / CIP 108236 / LMG 21445 / STM815</strain>
    </source>
</reference>
<dbReference type="PANTHER" id="PTHR30365">
    <property type="entry name" value="CYTOCHROME D UBIQUINOL OXIDASE"/>
    <property type="match status" value="1"/>
</dbReference>
<feature type="transmembrane region" description="Helical" evidence="12">
    <location>
        <begin position="20"/>
        <end position="40"/>
    </location>
</feature>
<gene>
    <name evidence="13" type="ordered locus">Bphy_4775</name>
</gene>
<evidence type="ECO:0000256" key="7">
    <source>
        <dbReference type="ARBA" id="ARBA00022723"/>
    </source>
</evidence>
<keyword evidence="9 12" id="KW-1133">Transmembrane helix</keyword>
<accession>B2JRW5</accession>
<dbReference type="eggNOG" id="COG1294">
    <property type="taxonomic scope" value="Bacteria"/>
</dbReference>
<keyword evidence="7" id="KW-0479">Metal-binding</keyword>
<dbReference type="InterPro" id="IPR002585">
    <property type="entry name" value="Cyt-d_ubiquinol_oxidase_su_1"/>
</dbReference>
<dbReference type="KEGG" id="bph:Bphy_4775"/>
<feature type="transmembrane region" description="Helical" evidence="12">
    <location>
        <begin position="133"/>
        <end position="150"/>
    </location>
</feature>
<name>B2JRW5_PARP8</name>
<evidence type="ECO:0000256" key="5">
    <source>
        <dbReference type="ARBA" id="ARBA00022617"/>
    </source>
</evidence>
<keyword evidence="4" id="KW-1003">Cell membrane</keyword>
<keyword evidence="5" id="KW-0349">Heme</keyword>
<evidence type="ECO:0000256" key="8">
    <source>
        <dbReference type="ARBA" id="ARBA00022982"/>
    </source>
</evidence>
<dbReference type="Proteomes" id="UP000001192">
    <property type="component" value="Chromosome 2"/>
</dbReference>